<dbReference type="InterPro" id="IPR017441">
    <property type="entry name" value="Protein_kinase_ATP_BS"/>
</dbReference>
<dbReference type="GO" id="GO:0004674">
    <property type="term" value="F:protein serine/threonine kinase activity"/>
    <property type="evidence" value="ECO:0007669"/>
    <property type="project" value="UniProtKB-KW"/>
</dbReference>
<evidence type="ECO:0000256" key="14">
    <source>
        <dbReference type="PIRSR" id="PIRSR000615-1"/>
    </source>
</evidence>
<keyword evidence="15" id="KW-0479">Metal-binding</keyword>
<dbReference type="EC" id="2.7.11.1" evidence="2"/>
<dbReference type="InterPro" id="IPR008271">
    <property type="entry name" value="Ser/Thr_kinase_AS"/>
</dbReference>
<feature type="binding site" evidence="15">
    <location>
        <position position="322"/>
    </location>
    <ligand>
        <name>Mg(2+)</name>
        <dbReference type="ChEBI" id="CHEBI:18420"/>
    </ligand>
</feature>
<dbReference type="PROSITE" id="PS00108">
    <property type="entry name" value="PROTEIN_KINASE_ST"/>
    <property type="match status" value="1"/>
</dbReference>
<dbReference type="InterPro" id="IPR011009">
    <property type="entry name" value="Kinase-like_dom_sf"/>
</dbReference>
<dbReference type="InterPro" id="IPR000719">
    <property type="entry name" value="Prot_kinase_dom"/>
</dbReference>
<dbReference type="AlphaFoldDB" id="A0A2U1KA05"/>
<evidence type="ECO:0000256" key="15">
    <source>
        <dbReference type="PIRSR" id="PIRSR000615-3"/>
    </source>
</evidence>
<comment type="similarity">
    <text evidence="17">Belongs to the protein kinase superfamily.</text>
</comment>
<keyword evidence="3 17" id="KW-0723">Serine/threonine-protein kinase</keyword>
<evidence type="ECO:0000256" key="1">
    <source>
        <dbReference type="ARBA" id="ARBA00004167"/>
    </source>
</evidence>
<protein>
    <recommendedName>
        <fullName evidence="2">non-specific serine/threonine protein kinase</fullName>
        <ecNumber evidence="2">2.7.11.1</ecNumber>
    </recommendedName>
</protein>
<keyword evidence="10 18" id="KW-1133">Transmembrane helix</keyword>
<evidence type="ECO:0000313" key="20">
    <source>
        <dbReference type="EMBL" id="PWA28768.1"/>
    </source>
</evidence>
<evidence type="ECO:0000256" key="8">
    <source>
        <dbReference type="ARBA" id="ARBA00022777"/>
    </source>
</evidence>
<evidence type="ECO:0000256" key="6">
    <source>
        <dbReference type="ARBA" id="ARBA00022729"/>
    </source>
</evidence>
<keyword evidence="7 16" id="KW-0547">Nucleotide-binding</keyword>
<comment type="subcellular location">
    <subcellularLocation>
        <location evidence="1">Membrane</location>
        <topology evidence="1">Single-pass membrane protein</topology>
    </subcellularLocation>
</comment>
<evidence type="ECO:0000256" key="12">
    <source>
        <dbReference type="ARBA" id="ARBA00047899"/>
    </source>
</evidence>
<gene>
    <name evidence="20" type="ORF">CTI12_AA626330</name>
</gene>
<organism evidence="20 21">
    <name type="scientific">Artemisia annua</name>
    <name type="common">Sweet wormwood</name>
    <dbReference type="NCBI Taxonomy" id="35608"/>
    <lineage>
        <taxon>Eukaryota</taxon>
        <taxon>Viridiplantae</taxon>
        <taxon>Streptophyta</taxon>
        <taxon>Embryophyta</taxon>
        <taxon>Tracheophyta</taxon>
        <taxon>Spermatophyta</taxon>
        <taxon>Magnoliopsida</taxon>
        <taxon>eudicotyledons</taxon>
        <taxon>Gunneridae</taxon>
        <taxon>Pentapetalae</taxon>
        <taxon>asterids</taxon>
        <taxon>campanulids</taxon>
        <taxon>Asterales</taxon>
        <taxon>Asteraceae</taxon>
        <taxon>Asteroideae</taxon>
        <taxon>Anthemideae</taxon>
        <taxon>Artemisiinae</taxon>
        <taxon>Artemisia</taxon>
    </lineage>
</organism>
<evidence type="ECO:0000256" key="2">
    <source>
        <dbReference type="ARBA" id="ARBA00012513"/>
    </source>
</evidence>
<evidence type="ECO:0000256" key="9">
    <source>
        <dbReference type="ARBA" id="ARBA00022840"/>
    </source>
</evidence>
<evidence type="ECO:0000256" key="13">
    <source>
        <dbReference type="ARBA" id="ARBA00048679"/>
    </source>
</evidence>
<feature type="binding site" evidence="15">
    <location>
        <position position="335"/>
    </location>
    <ligand>
        <name>Mg(2+)</name>
        <dbReference type="ChEBI" id="CHEBI:18420"/>
    </ligand>
</feature>
<evidence type="ECO:0000256" key="16">
    <source>
        <dbReference type="PROSITE-ProRule" id="PRU10141"/>
    </source>
</evidence>
<evidence type="ECO:0000256" key="7">
    <source>
        <dbReference type="ARBA" id="ARBA00022741"/>
    </source>
</evidence>
<evidence type="ECO:0000259" key="19">
    <source>
        <dbReference type="PROSITE" id="PS50011"/>
    </source>
</evidence>
<keyword evidence="20" id="KW-0430">Lectin</keyword>
<evidence type="ECO:0000256" key="10">
    <source>
        <dbReference type="ARBA" id="ARBA00022989"/>
    </source>
</evidence>
<dbReference type="InterPro" id="IPR001245">
    <property type="entry name" value="Ser-Thr/Tyr_kinase_cat_dom"/>
</dbReference>
<dbReference type="Pfam" id="PF07714">
    <property type="entry name" value="PK_Tyr_Ser-Thr"/>
    <property type="match status" value="2"/>
</dbReference>
<dbReference type="PROSITE" id="PS50011">
    <property type="entry name" value="PROTEIN_KINASE_DOM"/>
    <property type="match status" value="1"/>
</dbReference>
<dbReference type="PROSITE" id="PS00107">
    <property type="entry name" value="PROTEIN_KINASE_ATP"/>
    <property type="match status" value="1"/>
</dbReference>
<feature type="binding site" evidence="16">
    <location>
        <position position="219"/>
    </location>
    <ligand>
        <name>ATP</name>
        <dbReference type="ChEBI" id="CHEBI:30616"/>
    </ligand>
</feature>
<dbReference type="PIRSF" id="PIRSF000615">
    <property type="entry name" value="TyrPK_CSF1-R"/>
    <property type="match status" value="1"/>
</dbReference>
<sequence>MELSKQSKLSPFIPLSVVQAIEDMENEKPIRFTAQHLRIATNNFSIGLGSGGYGTVYKGISRSNVPIAVKVLKGASDKIIEEQFIAEVSTMGRTHHYNLVRLYGFCFESSSNLLDVMSDVAAAISIVVIIFLVILGASIVCYLCEKDNQMELSKQSKLSPFIPLSVVQAIEDMENEKPIRFTAQHLRIATNNFSIGLGSGGYGTVYKGISRSNVPIAVKVLKGASDKIIEEQFIAEVSTMGRTHHYNLVRLYGFCFESSLIALVYEYMVNGSLDNHLFKSNKGAIIGFEKLHAIAIGTANGISYLHEQCPQRIVHYDIKPGNILLDSSFSAKVSDFGLAKLCSRDSSHITMTRERGTPGYAAPELWMPFPVTHKCDVYSFGMLLFEIIGQRSSGGREDLSTQCEPRKKCP</sequence>
<evidence type="ECO:0000256" key="3">
    <source>
        <dbReference type="ARBA" id="ARBA00022527"/>
    </source>
</evidence>
<dbReference type="EMBL" id="PKPP01027200">
    <property type="protein sequence ID" value="PWA28768.1"/>
    <property type="molecule type" value="Genomic_DNA"/>
</dbReference>
<dbReference type="Gene3D" id="3.30.200.20">
    <property type="entry name" value="Phosphorylase Kinase, domain 1"/>
    <property type="match status" value="2"/>
</dbReference>
<evidence type="ECO:0000256" key="18">
    <source>
        <dbReference type="SAM" id="Phobius"/>
    </source>
</evidence>
<keyword evidence="9 16" id="KW-0067">ATP-binding</keyword>
<feature type="domain" description="Protein kinase" evidence="19">
    <location>
        <begin position="191"/>
        <end position="410"/>
    </location>
</feature>
<name>A0A2U1KA05_ARTAN</name>
<keyword evidence="4" id="KW-0808">Transferase</keyword>
<keyword evidence="21" id="KW-1185">Reference proteome</keyword>
<dbReference type="FunFam" id="1.10.510.10:FF:001023">
    <property type="entry name" value="Os07g0541700 protein"/>
    <property type="match status" value="1"/>
</dbReference>
<evidence type="ECO:0000256" key="5">
    <source>
        <dbReference type="ARBA" id="ARBA00022692"/>
    </source>
</evidence>
<dbReference type="PANTHER" id="PTHR47974:SF9">
    <property type="entry name" value="RECEPTOR-LIKE SERINE_THREONINE-PROTEIN KINASE"/>
    <property type="match status" value="1"/>
</dbReference>
<comment type="catalytic activity">
    <reaction evidence="12">
        <text>L-threonyl-[protein] + ATP = O-phospho-L-threonyl-[protein] + ADP + H(+)</text>
        <dbReference type="Rhea" id="RHEA:46608"/>
        <dbReference type="Rhea" id="RHEA-COMP:11060"/>
        <dbReference type="Rhea" id="RHEA-COMP:11605"/>
        <dbReference type="ChEBI" id="CHEBI:15378"/>
        <dbReference type="ChEBI" id="CHEBI:30013"/>
        <dbReference type="ChEBI" id="CHEBI:30616"/>
        <dbReference type="ChEBI" id="CHEBI:61977"/>
        <dbReference type="ChEBI" id="CHEBI:456216"/>
        <dbReference type="EC" id="2.7.11.1"/>
    </reaction>
</comment>
<evidence type="ECO:0000313" key="21">
    <source>
        <dbReference type="Proteomes" id="UP000245207"/>
    </source>
</evidence>
<dbReference type="PANTHER" id="PTHR47974">
    <property type="entry name" value="OS07G0415500 PROTEIN"/>
    <property type="match status" value="1"/>
</dbReference>
<dbReference type="GO" id="GO:0046872">
    <property type="term" value="F:metal ion binding"/>
    <property type="evidence" value="ECO:0007669"/>
    <property type="project" value="UniProtKB-KW"/>
</dbReference>
<reference evidence="20 21" key="1">
    <citation type="journal article" date="2018" name="Mol. Plant">
        <title>The genome of Artemisia annua provides insight into the evolution of Asteraceae family and artemisinin biosynthesis.</title>
        <authorList>
            <person name="Shen Q."/>
            <person name="Zhang L."/>
            <person name="Liao Z."/>
            <person name="Wang S."/>
            <person name="Yan T."/>
            <person name="Shi P."/>
            <person name="Liu M."/>
            <person name="Fu X."/>
            <person name="Pan Q."/>
            <person name="Wang Y."/>
            <person name="Lv Z."/>
            <person name="Lu X."/>
            <person name="Zhang F."/>
            <person name="Jiang W."/>
            <person name="Ma Y."/>
            <person name="Chen M."/>
            <person name="Hao X."/>
            <person name="Li L."/>
            <person name="Tang Y."/>
            <person name="Lv G."/>
            <person name="Zhou Y."/>
            <person name="Sun X."/>
            <person name="Brodelius P.E."/>
            <person name="Rose J.K.C."/>
            <person name="Tang K."/>
        </authorList>
    </citation>
    <scope>NUCLEOTIDE SEQUENCE [LARGE SCALE GENOMIC DNA]</scope>
    <source>
        <strain evidence="21">cv. Huhao1</strain>
        <tissue evidence="20">Leaf</tissue>
    </source>
</reference>
<evidence type="ECO:0000256" key="11">
    <source>
        <dbReference type="ARBA" id="ARBA00023136"/>
    </source>
</evidence>
<evidence type="ECO:0000256" key="4">
    <source>
        <dbReference type="ARBA" id="ARBA00022679"/>
    </source>
</evidence>
<dbReference type="GO" id="GO:0005524">
    <property type="term" value="F:ATP binding"/>
    <property type="evidence" value="ECO:0007669"/>
    <property type="project" value="UniProtKB-UniRule"/>
</dbReference>
<dbReference type="GO" id="GO:0030246">
    <property type="term" value="F:carbohydrate binding"/>
    <property type="evidence" value="ECO:0007669"/>
    <property type="project" value="UniProtKB-KW"/>
</dbReference>
<feature type="active site" description="Proton acceptor" evidence="14">
    <location>
        <position position="317"/>
    </location>
</feature>
<feature type="transmembrane region" description="Helical" evidence="18">
    <location>
        <begin position="120"/>
        <end position="144"/>
    </location>
</feature>
<proteinExistence type="inferred from homology"/>
<dbReference type="SMART" id="SM00220">
    <property type="entry name" value="S_TKc"/>
    <property type="match status" value="1"/>
</dbReference>
<dbReference type="Proteomes" id="UP000245207">
    <property type="component" value="Unassembled WGS sequence"/>
</dbReference>
<keyword evidence="6" id="KW-0732">Signal</keyword>
<dbReference type="STRING" id="35608.A0A2U1KA05"/>
<evidence type="ECO:0000256" key="17">
    <source>
        <dbReference type="RuleBase" id="RU000304"/>
    </source>
</evidence>
<dbReference type="GO" id="GO:0016020">
    <property type="term" value="C:membrane"/>
    <property type="evidence" value="ECO:0007669"/>
    <property type="project" value="UniProtKB-SubCell"/>
</dbReference>
<dbReference type="SUPFAM" id="SSF56112">
    <property type="entry name" value="Protein kinase-like (PK-like)"/>
    <property type="match status" value="2"/>
</dbReference>
<dbReference type="Gene3D" id="1.10.510.10">
    <property type="entry name" value="Transferase(Phosphotransferase) domain 1"/>
    <property type="match status" value="1"/>
</dbReference>
<keyword evidence="5 18" id="KW-0812">Transmembrane</keyword>
<keyword evidence="8 20" id="KW-0418">Kinase</keyword>
<accession>A0A2U1KA05</accession>
<keyword evidence="15" id="KW-0460">Magnesium</keyword>
<dbReference type="OrthoDB" id="4062651at2759"/>
<comment type="catalytic activity">
    <reaction evidence="13">
        <text>L-seryl-[protein] + ATP = O-phospho-L-seryl-[protein] + ADP + H(+)</text>
        <dbReference type="Rhea" id="RHEA:17989"/>
        <dbReference type="Rhea" id="RHEA-COMP:9863"/>
        <dbReference type="Rhea" id="RHEA-COMP:11604"/>
        <dbReference type="ChEBI" id="CHEBI:15378"/>
        <dbReference type="ChEBI" id="CHEBI:29999"/>
        <dbReference type="ChEBI" id="CHEBI:30616"/>
        <dbReference type="ChEBI" id="CHEBI:83421"/>
        <dbReference type="ChEBI" id="CHEBI:456216"/>
        <dbReference type="EC" id="2.7.11.1"/>
    </reaction>
</comment>
<comment type="caution">
    <text evidence="20">The sequence shown here is derived from an EMBL/GenBank/DDBJ whole genome shotgun (WGS) entry which is preliminary data.</text>
</comment>
<keyword evidence="11 18" id="KW-0472">Membrane</keyword>